<proteinExistence type="predicted"/>
<name>A0A154QLA1_9GAMM</name>
<dbReference type="Proteomes" id="UP000076131">
    <property type="component" value="Unassembled WGS sequence"/>
</dbReference>
<dbReference type="RefSeq" id="WP_008433382.1">
    <property type="nucleotide sequence ID" value="NZ_LVJS01000025.1"/>
</dbReference>
<dbReference type="AlphaFoldDB" id="A0A154QLA1"/>
<accession>A0A154QLA1</accession>
<dbReference type="EMBL" id="LVJS01000025">
    <property type="protein sequence ID" value="KZC24545.1"/>
    <property type="molecule type" value="Genomic_DNA"/>
</dbReference>
<reference evidence="1 2" key="1">
    <citation type="journal article" date="2016" name="MBio">
        <title>Lateral Gene Transfer in a Heavy Metal-Contaminated-Groundwater Microbial Community.</title>
        <authorList>
            <person name="Hemme C.L."/>
            <person name="Green S.J."/>
            <person name="Rishishwar L."/>
            <person name="Prakash O."/>
            <person name="Pettenato A."/>
            <person name="Chakraborty R."/>
            <person name="Deutschbauer A.M."/>
            <person name="Van Nostrand J.D."/>
            <person name="Wu L."/>
            <person name="He Z."/>
            <person name="Jordan I.K."/>
            <person name="Hazen T.C."/>
            <person name="Arkin A.P."/>
            <person name="Kostka J.E."/>
            <person name="Zhou J."/>
        </authorList>
    </citation>
    <scope>NUCLEOTIDE SEQUENCE [LARGE SCALE GENOMIC DNA]</scope>
    <source>
        <strain evidence="1 2">FW104-T7</strain>
    </source>
</reference>
<evidence type="ECO:0000313" key="2">
    <source>
        <dbReference type="Proteomes" id="UP000076131"/>
    </source>
</evidence>
<evidence type="ECO:0000313" key="1">
    <source>
        <dbReference type="EMBL" id="KZC24545.1"/>
    </source>
</evidence>
<dbReference type="STRING" id="416169.RHOFW104T7_08025"/>
<comment type="caution">
    <text evidence="1">The sequence shown here is derived from an EMBL/GenBank/DDBJ whole genome shotgun (WGS) entry which is preliminary data.</text>
</comment>
<gene>
    <name evidence="1" type="ORF">RHOFW104T7_08025</name>
</gene>
<sequence length="257" mass="26750">MNAIAELVSAYQADKLKLPAVFDALGARGALPEAEYQAEREWLEQQRDAGARDPMIAKALLARLAAVQTPLVPAAPGGDVSMIKPATQRLVAPSTPPPGTDDEAARVQPVSRAAPLAGDDVDDATVVKLTSHPASPPVADEATIVKPASGTPRSAPEGHAICATGTQQGRAGASSSMNSSSWNHIADAETADFVTVGSLLEGRFYLEKEIGRGGSVMVRGRSYSYSYSTTGPTAMSTRSLQMAVRRSGMWVSGCSGN</sequence>
<keyword evidence="2" id="KW-1185">Reference proteome</keyword>
<organism evidence="1 2">
    <name type="scientific">Rhodanobacter thiooxydans</name>
    <dbReference type="NCBI Taxonomy" id="416169"/>
    <lineage>
        <taxon>Bacteria</taxon>
        <taxon>Pseudomonadati</taxon>
        <taxon>Pseudomonadota</taxon>
        <taxon>Gammaproteobacteria</taxon>
        <taxon>Lysobacterales</taxon>
        <taxon>Rhodanobacteraceae</taxon>
        <taxon>Rhodanobacter</taxon>
    </lineage>
</organism>
<protein>
    <submittedName>
        <fullName evidence="1">Uncharacterized protein</fullName>
    </submittedName>
</protein>